<evidence type="ECO:0000259" key="8">
    <source>
        <dbReference type="SMART" id="SM01340"/>
    </source>
</evidence>
<dbReference type="InterPro" id="IPR036890">
    <property type="entry name" value="HATPase_C_sf"/>
</dbReference>
<dbReference type="Pfam" id="PF13589">
    <property type="entry name" value="HATPase_c_3"/>
    <property type="match status" value="1"/>
</dbReference>
<comment type="similarity">
    <text evidence="1 5">Belongs to the DNA mismatch repair MutL/HexB family.</text>
</comment>
<dbReference type="HAMAP" id="MF_00149">
    <property type="entry name" value="DNA_mis_repair"/>
    <property type="match status" value="1"/>
</dbReference>
<dbReference type="PANTHER" id="PTHR10073">
    <property type="entry name" value="DNA MISMATCH REPAIR PROTEIN MLH, PMS, MUTL"/>
    <property type="match status" value="1"/>
</dbReference>
<dbReference type="GO" id="GO:0006298">
    <property type="term" value="P:mismatch repair"/>
    <property type="evidence" value="ECO:0007669"/>
    <property type="project" value="UniProtKB-UniRule"/>
</dbReference>
<dbReference type="InterPro" id="IPR002099">
    <property type="entry name" value="MutL/Mlh/PMS"/>
</dbReference>
<dbReference type="FunFam" id="3.30.565.10:FF:000003">
    <property type="entry name" value="DNA mismatch repair endonuclease MutL"/>
    <property type="match status" value="1"/>
</dbReference>
<evidence type="ECO:0000256" key="3">
    <source>
        <dbReference type="ARBA" id="ARBA00022763"/>
    </source>
</evidence>
<dbReference type="GO" id="GO:0005524">
    <property type="term" value="F:ATP binding"/>
    <property type="evidence" value="ECO:0007669"/>
    <property type="project" value="InterPro"/>
</dbReference>
<dbReference type="Gene3D" id="3.30.230.10">
    <property type="match status" value="1"/>
</dbReference>
<dbReference type="InterPro" id="IPR014790">
    <property type="entry name" value="MutL_C"/>
</dbReference>
<feature type="region of interest" description="Disordered" evidence="6">
    <location>
        <begin position="379"/>
        <end position="405"/>
    </location>
</feature>
<evidence type="ECO:0000256" key="4">
    <source>
        <dbReference type="ARBA" id="ARBA00023204"/>
    </source>
</evidence>
<dbReference type="InterPro" id="IPR014762">
    <property type="entry name" value="DNA_mismatch_repair_CS"/>
</dbReference>
<feature type="compositionally biased region" description="Pro residues" evidence="6">
    <location>
        <begin position="392"/>
        <end position="404"/>
    </location>
</feature>
<dbReference type="InterPro" id="IPR020667">
    <property type="entry name" value="DNA_mismatch_repair_MutL"/>
</dbReference>
<dbReference type="InterPro" id="IPR020568">
    <property type="entry name" value="Ribosomal_Su5_D2-typ_SF"/>
</dbReference>
<dbReference type="InterPro" id="IPR013507">
    <property type="entry name" value="DNA_mismatch_S5_2-like"/>
</dbReference>
<dbReference type="InterPro" id="IPR042120">
    <property type="entry name" value="MutL_C_dimsub"/>
</dbReference>
<sequence>MAKIRVLPDHVANQIAAGEVVERPASVLKELVENALDAGATRLEVRWEEGGKRLLELADDGCGMARDDLYMALERHATSKVRAAGDLDHLATFGFRGEALPSIASVSRFDMASAEADGAGHRLRCEFGVIKEVLPAARARGTTITVRDLFAQLPARRRFLKATETEHAHLWGVVTRLALATPDVHWVVESDRSGRLVLPRVAEPGERLGPLLGDKLASLVAFRDGQAPWTLRGYVSDPALSFRDRNHLYLFVNGRAVRDRLLLAALAGAWEGFFPKGAYPAAVLFLDVPPEAVDVNVHPTKAEVRFREPQRIFPWVGRALREAWSGLRGGLASVLDLPPKPLEPELDKPLAPVAASHPHLWEPYRPAEGAVRALETAFGPGTSAPMAAEPRPAAPQGPPPPPAAPASFRYLGAFDATYLLAEVAGDGEPELWIVDQHVAHERILYEMLFLRKHAPAIQPLMPPQVVGLGPAAVARLTPFLDEFTAVGLEVEPFGADALVVRGLPDFLADRDPEALLTDLLRRLEEGGRPDLDAFRRDLNAELACRSAIKKHHVLPAELAQCLLEDLMACQVPHTCPHGRPVIKKLTRGDLERSFGRRL</sequence>
<dbReference type="PANTHER" id="PTHR10073:SF12">
    <property type="entry name" value="DNA MISMATCH REPAIR PROTEIN MLH1"/>
    <property type="match status" value="1"/>
</dbReference>
<accession>A0AA48GT73</accession>
<evidence type="ECO:0000256" key="5">
    <source>
        <dbReference type="HAMAP-Rule" id="MF_00149"/>
    </source>
</evidence>
<dbReference type="GO" id="GO:0032300">
    <property type="term" value="C:mismatch repair complex"/>
    <property type="evidence" value="ECO:0007669"/>
    <property type="project" value="InterPro"/>
</dbReference>
<dbReference type="PROSITE" id="PS00058">
    <property type="entry name" value="DNA_MISMATCH_REPAIR_1"/>
    <property type="match status" value="1"/>
</dbReference>
<feature type="domain" description="DNA mismatch repair protein S5" evidence="8">
    <location>
        <begin position="208"/>
        <end position="325"/>
    </location>
</feature>
<evidence type="ECO:0000256" key="6">
    <source>
        <dbReference type="SAM" id="MobiDB-lite"/>
    </source>
</evidence>
<dbReference type="InterPro" id="IPR042121">
    <property type="entry name" value="MutL_C_regsub"/>
</dbReference>
<evidence type="ECO:0000256" key="2">
    <source>
        <dbReference type="ARBA" id="ARBA00021975"/>
    </source>
</evidence>
<dbReference type="SUPFAM" id="SSF118116">
    <property type="entry name" value="DNA mismatch repair protein MutL"/>
    <property type="match status" value="1"/>
</dbReference>
<dbReference type="InterPro" id="IPR038973">
    <property type="entry name" value="MutL/Mlh/Pms-like"/>
</dbReference>
<dbReference type="Pfam" id="PF01119">
    <property type="entry name" value="DNA_mis_repair"/>
    <property type="match status" value="1"/>
</dbReference>
<evidence type="ECO:0000313" key="9">
    <source>
        <dbReference type="EMBL" id="BDU75220.1"/>
    </source>
</evidence>
<organism evidence="9 10">
    <name type="scientific">Mesoterricola sediminis</name>
    <dbReference type="NCBI Taxonomy" id="2927980"/>
    <lineage>
        <taxon>Bacteria</taxon>
        <taxon>Pseudomonadati</taxon>
        <taxon>Acidobacteriota</taxon>
        <taxon>Holophagae</taxon>
        <taxon>Holophagales</taxon>
        <taxon>Holophagaceae</taxon>
        <taxon>Mesoterricola</taxon>
    </lineage>
</organism>
<proteinExistence type="inferred from homology"/>
<dbReference type="RefSeq" id="WP_316410904.1">
    <property type="nucleotide sequence ID" value="NZ_AP027081.1"/>
</dbReference>
<dbReference type="KEGG" id="msea:METESE_01780"/>
<reference evidence="9" key="1">
    <citation type="journal article" date="2023" name="Int. J. Syst. Evol. Microbiol.">
        <title>Mesoterricola silvestris gen. nov., sp. nov., Mesoterricola sediminis sp. nov., Geothrix oryzae sp. nov., Geothrix edaphica sp. nov., Geothrix rubra sp. nov., and Geothrix limicola sp. nov., six novel members of Acidobacteriota isolated from soils.</title>
        <authorList>
            <person name="Itoh H."/>
            <person name="Sugisawa Y."/>
            <person name="Mise K."/>
            <person name="Xu Z."/>
            <person name="Kuniyasu M."/>
            <person name="Ushijima N."/>
            <person name="Kawano K."/>
            <person name="Kobayashi E."/>
            <person name="Shiratori Y."/>
            <person name="Masuda Y."/>
            <person name="Senoo K."/>
        </authorList>
    </citation>
    <scope>NUCLEOTIDE SEQUENCE</scope>
    <source>
        <strain evidence="9">W786</strain>
    </source>
</reference>
<dbReference type="SMART" id="SM00853">
    <property type="entry name" value="MutL_C"/>
    <property type="match status" value="1"/>
</dbReference>
<dbReference type="InterPro" id="IPR037198">
    <property type="entry name" value="MutL_C_sf"/>
</dbReference>
<dbReference type="Gene3D" id="3.30.1540.20">
    <property type="entry name" value="MutL, C-terminal domain, dimerisation subdomain"/>
    <property type="match status" value="1"/>
</dbReference>
<protein>
    <recommendedName>
        <fullName evidence="2 5">DNA mismatch repair protein MutL</fullName>
    </recommendedName>
</protein>
<dbReference type="Proteomes" id="UP001228113">
    <property type="component" value="Chromosome"/>
</dbReference>
<feature type="domain" description="MutL C-terminal dimerisation" evidence="7">
    <location>
        <begin position="410"/>
        <end position="554"/>
    </location>
</feature>
<dbReference type="InterPro" id="IPR014721">
    <property type="entry name" value="Ribsml_uS5_D2-typ_fold_subgr"/>
</dbReference>
<evidence type="ECO:0000313" key="10">
    <source>
        <dbReference type="Proteomes" id="UP001228113"/>
    </source>
</evidence>
<dbReference type="NCBIfam" id="TIGR00585">
    <property type="entry name" value="mutl"/>
    <property type="match status" value="1"/>
</dbReference>
<dbReference type="Gene3D" id="3.30.565.10">
    <property type="entry name" value="Histidine kinase-like ATPase, C-terminal domain"/>
    <property type="match status" value="1"/>
</dbReference>
<dbReference type="Pfam" id="PF08676">
    <property type="entry name" value="MutL_C"/>
    <property type="match status" value="1"/>
</dbReference>
<dbReference type="Gene3D" id="3.30.1370.100">
    <property type="entry name" value="MutL, C-terminal domain, regulatory subdomain"/>
    <property type="match status" value="1"/>
</dbReference>
<dbReference type="GO" id="GO:0016887">
    <property type="term" value="F:ATP hydrolysis activity"/>
    <property type="evidence" value="ECO:0007669"/>
    <property type="project" value="InterPro"/>
</dbReference>
<name>A0AA48GT73_9BACT</name>
<dbReference type="SUPFAM" id="SSF54211">
    <property type="entry name" value="Ribosomal protein S5 domain 2-like"/>
    <property type="match status" value="1"/>
</dbReference>
<keyword evidence="4 5" id="KW-0234">DNA repair</keyword>
<keyword evidence="10" id="KW-1185">Reference proteome</keyword>
<dbReference type="GO" id="GO:0030983">
    <property type="term" value="F:mismatched DNA binding"/>
    <property type="evidence" value="ECO:0007669"/>
    <property type="project" value="InterPro"/>
</dbReference>
<dbReference type="GO" id="GO:0140664">
    <property type="term" value="F:ATP-dependent DNA damage sensor activity"/>
    <property type="evidence" value="ECO:0007669"/>
    <property type="project" value="InterPro"/>
</dbReference>
<dbReference type="EMBL" id="AP027081">
    <property type="protein sequence ID" value="BDU75220.1"/>
    <property type="molecule type" value="Genomic_DNA"/>
</dbReference>
<dbReference type="SMART" id="SM01340">
    <property type="entry name" value="DNA_mis_repair"/>
    <property type="match status" value="1"/>
</dbReference>
<comment type="function">
    <text evidence="5">This protein is involved in the repair of mismatches in DNA. It is required for dam-dependent methyl-directed DNA mismatch repair. May act as a 'molecular matchmaker', a protein that promotes the formation of a stable complex between two or more DNA-binding proteins in an ATP-dependent manner without itself being part of a final effector complex.</text>
</comment>
<dbReference type="AlphaFoldDB" id="A0AA48GT73"/>
<keyword evidence="3 5" id="KW-0227">DNA damage</keyword>
<dbReference type="SUPFAM" id="SSF55874">
    <property type="entry name" value="ATPase domain of HSP90 chaperone/DNA topoisomerase II/histidine kinase"/>
    <property type="match status" value="1"/>
</dbReference>
<dbReference type="CDD" id="cd16926">
    <property type="entry name" value="HATPase_MutL-MLH-PMS-like"/>
    <property type="match status" value="1"/>
</dbReference>
<evidence type="ECO:0000259" key="7">
    <source>
        <dbReference type="SMART" id="SM00853"/>
    </source>
</evidence>
<dbReference type="CDD" id="cd00782">
    <property type="entry name" value="MutL_Trans"/>
    <property type="match status" value="1"/>
</dbReference>
<evidence type="ECO:0000256" key="1">
    <source>
        <dbReference type="ARBA" id="ARBA00006082"/>
    </source>
</evidence>
<gene>
    <name evidence="5 9" type="primary">mutL</name>
    <name evidence="9" type="ORF">METESE_01780</name>
</gene>